<dbReference type="SUPFAM" id="SSF110455">
    <property type="entry name" value="Toprim domain"/>
    <property type="match status" value="1"/>
</dbReference>
<evidence type="ECO:0000256" key="1">
    <source>
        <dbReference type="SAM" id="MobiDB-lite"/>
    </source>
</evidence>
<dbReference type="Gene3D" id="3.40.1360.10">
    <property type="match status" value="1"/>
</dbReference>
<comment type="caution">
    <text evidence="4">The sequence shown here is derived from an EMBL/GenBank/DDBJ whole genome shotgun (WGS) entry which is preliminary data.</text>
</comment>
<dbReference type="Proteomes" id="UP000815325">
    <property type="component" value="Unassembled WGS sequence"/>
</dbReference>
<evidence type="ECO:0000313" key="5">
    <source>
        <dbReference type="Proteomes" id="UP000815325"/>
    </source>
</evidence>
<accession>A0ABQ7GMB7</accession>
<sequence length="365" mass="40008">MFVQPGNQMFVMHNCSRSNTLPTHCTGAGSATSVQQVLRRAARRQKGQAGTYAGTAEEGKPPARGRPAAAPVPPQQPVNSPARKQQQPAPRQPKRQNGQRGPRSLWDLQLASIPGLRKRFVRAPNNPQLPFMSNLVVVEGWTDAQAVQRAANAAVYVCDGDTVKSSHAQRRLQALVHWAGEIVILTDPDAGGRMLRIFLDDAFRLIKQKQQQHQHQQQHEQQPQTQATQQAGSLPGVLHAFVPINDAISSEANSRHDVGSVGVENAAPKAILTSLKAAAPSYYPRQEFSQVELMEAGFINAFNTKQVLGAKLRREVLCSALGIDSCTGSALITALNRFFTREQYEQAVRIAEAAVARQIMERQEK</sequence>
<reference evidence="4" key="1">
    <citation type="submission" date="2017-08" db="EMBL/GenBank/DDBJ databases">
        <authorList>
            <person name="Polle J.E."/>
            <person name="Barry K."/>
            <person name="Cushman J."/>
            <person name="Schmutz J."/>
            <person name="Tran D."/>
            <person name="Hathwaick L.T."/>
            <person name="Yim W.C."/>
            <person name="Jenkins J."/>
            <person name="Mckie-Krisberg Z.M."/>
            <person name="Prochnik S."/>
            <person name="Lindquist E."/>
            <person name="Dockter R.B."/>
            <person name="Adam C."/>
            <person name="Molina H."/>
            <person name="Bunkerborg J."/>
            <person name="Jin E."/>
            <person name="Buchheim M."/>
            <person name="Magnuson J."/>
        </authorList>
    </citation>
    <scope>NUCLEOTIDE SEQUENCE</scope>
    <source>
        <strain evidence="4">CCAP 19/18</strain>
    </source>
</reference>
<dbReference type="CDD" id="cd00188">
    <property type="entry name" value="TOPRIM"/>
    <property type="match status" value="1"/>
</dbReference>
<dbReference type="EMBL" id="MU069690">
    <property type="protein sequence ID" value="KAF5835757.1"/>
    <property type="molecule type" value="Genomic_DNA"/>
</dbReference>
<dbReference type="InterPro" id="IPR025156">
    <property type="entry name" value="RNase_M5_C"/>
</dbReference>
<organism evidence="4 5">
    <name type="scientific">Dunaliella salina</name>
    <name type="common">Green alga</name>
    <name type="synonym">Protococcus salinus</name>
    <dbReference type="NCBI Taxonomy" id="3046"/>
    <lineage>
        <taxon>Eukaryota</taxon>
        <taxon>Viridiplantae</taxon>
        <taxon>Chlorophyta</taxon>
        <taxon>core chlorophytes</taxon>
        <taxon>Chlorophyceae</taxon>
        <taxon>CS clade</taxon>
        <taxon>Chlamydomonadales</taxon>
        <taxon>Dunaliellaceae</taxon>
        <taxon>Dunaliella</taxon>
    </lineage>
</organism>
<dbReference type="PANTHER" id="PTHR39156">
    <property type="entry name" value="RIBONUCLEASE M5"/>
    <property type="match status" value="1"/>
</dbReference>
<evidence type="ECO:0000259" key="3">
    <source>
        <dbReference type="Pfam" id="PF13331"/>
    </source>
</evidence>
<feature type="region of interest" description="Disordered" evidence="1">
    <location>
        <begin position="38"/>
        <end position="104"/>
    </location>
</feature>
<evidence type="ECO:0000313" key="4">
    <source>
        <dbReference type="EMBL" id="KAF5835757.1"/>
    </source>
</evidence>
<protein>
    <submittedName>
        <fullName evidence="4">Uncharacterized protein</fullName>
    </submittedName>
</protein>
<evidence type="ECO:0000259" key="2">
    <source>
        <dbReference type="Pfam" id="PF01751"/>
    </source>
</evidence>
<feature type="region of interest" description="Disordered" evidence="1">
    <location>
        <begin position="209"/>
        <end position="230"/>
    </location>
</feature>
<dbReference type="InterPro" id="IPR006171">
    <property type="entry name" value="TOPRIM_dom"/>
</dbReference>
<keyword evidence="5" id="KW-1185">Reference proteome</keyword>
<dbReference type="PANTHER" id="PTHR39156:SF1">
    <property type="entry name" value="RIBONUCLEASE M5"/>
    <property type="match status" value="1"/>
</dbReference>
<feature type="domain" description="Toprim" evidence="2">
    <location>
        <begin position="135"/>
        <end position="207"/>
    </location>
</feature>
<name>A0ABQ7GMB7_DUNSA</name>
<proteinExistence type="predicted"/>
<feature type="compositionally biased region" description="Low complexity" evidence="1">
    <location>
        <begin position="77"/>
        <end position="89"/>
    </location>
</feature>
<feature type="domain" description="Ribonuclease M5 C-terminal" evidence="3">
    <location>
        <begin position="260"/>
        <end position="348"/>
    </location>
</feature>
<dbReference type="Pfam" id="PF01751">
    <property type="entry name" value="Toprim"/>
    <property type="match status" value="1"/>
</dbReference>
<dbReference type="Pfam" id="PF13331">
    <property type="entry name" value="DUF4093"/>
    <property type="match status" value="1"/>
</dbReference>
<gene>
    <name evidence="4" type="ORF">DUNSADRAFT_6938</name>
</gene>
<feature type="compositionally biased region" description="Low complexity" evidence="1">
    <location>
        <begin position="213"/>
        <end position="230"/>
    </location>
</feature>